<comment type="caution">
    <text evidence="5">The sequence shown here is derived from an EMBL/GenBank/DDBJ whole genome shotgun (WGS) entry which is preliminary data.</text>
</comment>
<dbReference type="PANTHER" id="PTHR30146:SF109">
    <property type="entry name" value="HTH-TYPE TRANSCRIPTIONAL REGULATOR GALS"/>
    <property type="match status" value="1"/>
</dbReference>
<protein>
    <recommendedName>
        <fullName evidence="4">HTH lacI-type domain-containing protein</fullName>
    </recommendedName>
</protein>
<dbReference type="EMBL" id="JNSL01000124">
    <property type="protein sequence ID" value="KGA15133.1"/>
    <property type="molecule type" value="Genomic_DNA"/>
</dbReference>
<evidence type="ECO:0000313" key="5">
    <source>
        <dbReference type="EMBL" id="KGA15133.1"/>
    </source>
</evidence>
<dbReference type="InterPro" id="IPR010982">
    <property type="entry name" value="Lambda_DNA-bd_dom_sf"/>
</dbReference>
<dbReference type="Gene3D" id="1.10.260.40">
    <property type="entry name" value="lambda repressor-like DNA-binding domains"/>
    <property type="match status" value="1"/>
</dbReference>
<reference evidence="5" key="1">
    <citation type="submission" date="2014-06" db="EMBL/GenBank/DDBJ databases">
        <title>Key roles for freshwater Actinobacteria revealed by deep metagenomic sequencing.</title>
        <authorList>
            <person name="Ghai R."/>
            <person name="Mizuno C.M."/>
            <person name="Picazo A."/>
            <person name="Camacho A."/>
            <person name="Rodriguez-Valera F."/>
        </authorList>
    </citation>
    <scope>NUCLEOTIDE SEQUENCE</scope>
</reference>
<feature type="domain" description="HTH lacI-type" evidence="4">
    <location>
        <begin position="13"/>
        <end position="72"/>
    </location>
</feature>
<dbReference type="SUPFAM" id="SSF53822">
    <property type="entry name" value="Periplasmic binding protein-like I"/>
    <property type="match status" value="1"/>
</dbReference>
<dbReference type="PANTHER" id="PTHR30146">
    <property type="entry name" value="LACI-RELATED TRANSCRIPTIONAL REPRESSOR"/>
    <property type="match status" value="1"/>
</dbReference>
<dbReference type="SMART" id="SM00354">
    <property type="entry name" value="HTH_LACI"/>
    <property type="match status" value="1"/>
</dbReference>
<proteinExistence type="predicted"/>
<evidence type="ECO:0000259" key="4">
    <source>
        <dbReference type="PROSITE" id="PS50932"/>
    </source>
</evidence>
<dbReference type="AlphaFoldDB" id="A0A094SAP6"/>
<keyword evidence="3" id="KW-0804">Transcription</keyword>
<dbReference type="InterPro" id="IPR046335">
    <property type="entry name" value="LacI/GalR-like_sensor"/>
</dbReference>
<accession>A0A094SAP6</accession>
<evidence type="ECO:0000256" key="3">
    <source>
        <dbReference type="ARBA" id="ARBA00023163"/>
    </source>
</evidence>
<keyword evidence="1" id="KW-0805">Transcription regulation</keyword>
<organism evidence="5">
    <name type="scientific">freshwater metagenome</name>
    <dbReference type="NCBI Taxonomy" id="449393"/>
    <lineage>
        <taxon>unclassified sequences</taxon>
        <taxon>metagenomes</taxon>
        <taxon>ecological metagenomes</taxon>
    </lineage>
</organism>
<dbReference type="InterPro" id="IPR028082">
    <property type="entry name" value="Peripla_BP_I"/>
</dbReference>
<dbReference type="Pfam" id="PF13377">
    <property type="entry name" value="Peripla_BP_3"/>
    <property type="match status" value="1"/>
</dbReference>
<name>A0A094SAP6_9ZZZZ</name>
<dbReference type="GO" id="GO:0000976">
    <property type="term" value="F:transcription cis-regulatory region binding"/>
    <property type="evidence" value="ECO:0007669"/>
    <property type="project" value="TreeGrafter"/>
</dbReference>
<dbReference type="PROSITE" id="PS50932">
    <property type="entry name" value="HTH_LACI_2"/>
    <property type="match status" value="1"/>
</dbReference>
<dbReference type="SUPFAM" id="SSF47413">
    <property type="entry name" value="lambda repressor-like DNA-binding domains"/>
    <property type="match status" value="1"/>
</dbReference>
<sequence length="347" mass="37810">MPINESNNQVLPISLRMIARRAGVSLGTVSNVLNHPELVSPAKREVVLRVLKEANLGDTTVKANRPKASLKSLGIMIPTLTNPFYVDLSNGFQEAASLAGYGAVICSMDENREMQGFYASLLLEQKIEGVLVSPIEQWDKYLYKFAARGIPVVLHGPKQSHLDMCSISGNHFHGGELGVQHLYDLGHRSIVWVTLEDRFPQIIEREAGVVAAAERLGITLKMICVSKINAAQGEAAVERILKLDSEPTAIFCANDYTAVGVICGLSARGIKTPEEMSVLGYDGISSLSNAILPLSTISQPVEQLGRDFATILIEEIESSGTHEHKNLLFEPELIARATTSHPRLYAV</sequence>
<gene>
    <name evidence="5" type="ORF">GM51_15630</name>
</gene>
<dbReference type="GO" id="GO:0003700">
    <property type="term" value="F:DNA-binding transcription factor activity"/>
    <property type="evidence" value="ECO:0007669"/>
    <property type="project" value="TreeGrafter"/>
</dbReference>
<dbReference type="InterPro" id="IPR000843">
    <property type="entry name" value="HTH_LacI"/>
</dbReference>
<dbReference type="Gene3D" id="3.40.50.2300">
    <property type="match status" value="2"/>
</dbReference>
<evidence type="ECO:0000256" key="2">
    <source>
        <dbReference type="ARBA" id="ARBA00023125"/>
    </source>
</evidence>
<dbReference type="CDD" id="cd01392">
    <property type="entry name" value="HTH_LacI"/>
    <property type="match status" value="1"/>
</dbReference>
<dbReference type="Pfam" id="PF00356">
    <property type="entry name" value="LacI"/>
    <property type="match status" value="1"/>
</dbReference>
<keyword evidence="2" id="KW-0238">DNA-binding</keyword>
<evidence type="ECO:0000256" key="1">
    <source>
        <dbReference type="ARBA" id="ARBA00023015"/>
    </source>
</evidence>